<proteinExistence type="predicted"/>
<dbReference type="SUPFAM" id="SSF55920">
    <property type="entry name" value="Creatinase/aminopeptidase"/>
    <property type="match status" value="1"/>
</dbReference>
<protein>
    <recommendedName>
        <fullName evidence="4">Type I methionyl aminopeptidase</fullName>
    </recommendedName>
</protein>
<dbReference type="Gene3D" id="3.90.230.10">
    <property type="entry name" value="Creatinase/methionine aminopeptidase superfamily"/>
    <property type="match status" value="1"/>
</dbReference>
<dbReference type="InterPro" id="IPR036005">
    <property type="entry name" value="Creatinase/aminopeptidase-like"/>
</dbReference>
<feature type="region of interest" description="Disordered" evidence="1">
    <location>
        <begin position="1"/>
        <end position="35"/>
    </location>
</feature>
<dbReference type="AlphaFoldDB" id="A0A918FYQ6"/>
<organism evidence="2 3">
    <name type="scientific">Streptomyces humidus</name>
    <dbReference type="NCBI Taxonomy" id="52259"/>
    <lineage>
        <taxon>Bacteria</taxon>
        <taxon>Bacillati</taxon>
        <taxon>Actinomycetota</taxon>
        <taxon>Actinomycetes</taxon>
        <taxon>Kitasatosporales</taxon>
        <taxon>Streptomycetaceae</taxon>
        <taxon>Streptomyces</taxon>
    </lineage>
</organism>
<evidence type="ECO:0008006" key="4">
    <source>
        <dbReference type="Google" id="ProtNLM"/>
    </source>
</evidence>
<evidence type="ECO:0000313" key="2">
    <source>
        <dbReference type="EMBL" id="GGR97727.1"/>
    </source>
</evidence>
<feature type="compositionally biased region" description="Gly residues" evidence="1">
    <location>
        <begin position="1"/>
        <end position="10"/>
    </location>
</feature>
<dbReference type="EMBL" id="BMTL01000016">
    <property type="protein sequence ID" value="GGR97727.1"/>
    <property type="molecule type" value="Genomic_DNA"/>
</dbReference>
<accession>A0A918FYQ6</accession>
<comment type="caution">
    <text evidence="2">The sequence shown here is derived from an EMBL/GenBank/DDBJ whole genome shotgun (WGS) entry which is preliminary data.</text>
</comment>
<evidence type="ECO:0000256" key="1">
    <source>
        <dbReference type="SAM" id="MobiDB-lite"/>
    </source>
</evidence>
<reference evidence="2" key="1">
    <citation type="journal article" date="2014" name="Int. J. Syst. Evol. Microbiol.">
        <title>Complete genome sequence of Corynebacterium casei LMG S-19264T (=DSM 44701T), isolated from a smear-ripened cheese.</title>
        <authorList>
            <consortium name="US DOE Joint Genome Institute (JGI-PGF)"/>
            <person name="Walter F."/>
            <person name="Albersmeier A."/>
            <person name="Kalinowski J."/>
            <person name="Ruckert C."/>
        </authorList>
    </citation>
    <scope>NUCLEOTIDE SEQUENCE</scope>
    <source>
        <strain evidence="2">JCM 4386</strain>
    </source>
</reference>
<dbReference type="Proteomes" id="UP000606194">
    <property type="component" value="Unassembled WGS sequence"/>
</dbReference>
<keyword evidence="3" id="KW-1185">Reference proteome</keyword>
<name>A0A918FYQ6_9ACTN</name>
<reference evidence="2" key="2">
    <citation type="submission" date="2020-09" db="EMBL/GenBank/DDBJ databases">
        <authorList>
            <person name="Sun Q."/>
            <person name="Ohkuma M."/>
        </authorList>
    </citation>
    <scope>NUCLEOTIDE SEQUENCE</scope>
    <source>
        <strain evidence="2">JCM 4386</strain>
    </source>
</reference>
<gene>
    <name evidence="2" type="ORF">GCM10010269_40760</name>
</gene>
<evidence type="ECO:0000313" key="3">
    <source>
        <dbReference type="Proteomes" id="UP000606194"/>
    </source>
</evidence>
<sequence>MAEGARGGGDAGRRPAQPLEACEAPWAPSPREGRRGWVEWTVITTDGTWSSHWEHSVALTEEGPLVLTSVDGGRAKLAEHGVASAPDPLG</sequence>